<name>A0A5D0XT04_9MICC</name>
<feature type="domain" description="Metallo-beta-lactamase" evidence="1">
    <location>
        <begin position="7"/>
        <end position="180"/>
    </location>
</feature>
<keyword evidence="3" id="KW-1185">Reference proteome</keyword>
<evidence type="ECO:0000259" key="1">
    <source>
        <dbReference type="SMART" id="SM00849"/>
    </source>
</evidence>
<dbReference type="InterPro" id="IPR001279">
    <property type="entry name" value="Metallo-B-lactamas"/>
</dbReference>
<dbReference type="InterPro" id="IPR036866">
    <property type="entry name" value="RibonucZ/Hydroxyglut_hydro"/>
</dbReference>
<accession>A0A5D0XT04</accession>
<dbReference type="EMBL" id="VSLD01000002">
    <property type="protein sequence ID" value="TYC99667.1"/>
    <property type="molecule type" value="Genomic_DNA"/>
</dbReference>
<dbReference type="AlphaFoldDB" id="A0A5D0XT04"/>
<organism evidence="2 3">
    <name type="scientific">Arthrobacter echini</name>
    <dbReference type="NCBI Taxonomy" id="1529066"/>
    <lineage>
        <taxon>Bacteria</taxon>
        <taxon>Bacillati</taxon>
        <taxon>Actinomycetota</taxon>
        <taxon>Actinomycetes</taxon>
        <taxon>Micrococcales</taxon>
        <taxon>Micrococcaceae</taxon>
        <taxon>Arthrobacter</taxon>
    </lineage>
</organism>
<dbReference type="SMART" id="SM00849">
    <property type="entry name" value="Lactamase_B"/>
    <property type="match status" value="1"/>
</dbReference>
<dbReference type="SUPFAM" id="SSF56281">
    <property type="entry name" value="Metallo-hydrolase/oxidoreductase"/>
    <property type="match status" value="1"/>
</dbReference>
<reference evidence="2 3" key="1">
    <citation type="submission" date="2019-08" db="EMBL/GenBank/DDBJ databases">
        <title>Genone of Arthrobacter echini P9.</title>
        <authorList>
            <person name="Bowman J.P."/>
        </authorList>
    </citation>
    <scope>NUCLEOTIDE SEQUENCE [LARGE SCALE GENOMIC DNA]</scope>
    <source>
        <strain evidence="2 3">P9</strain>
    </source>
</reference>
<dbReference type="PANTHER" id="PTHR43546:SF3">
    <property type="entry name" value="UPF0173 METAL-DEPENDENT HYDROLASE MJ1163"/>
    <property type="match status" value="1"/>
</dbReference>
<dbReference type="Pfam" id="PF13483">
    <property type="entry name" value="Lactamase_B_3"/>
    <property type="match status" value="1"/>
</dbReference>
<dbReference type="InterPro" id="IPR050114">
    <property type="entry name" value="UPF0173_UPF0282_UlaG_hydrolase"/>
</dbReference>
<keyword evidence="2" id="KW-0378">Hydrolase</keyword>
<proteinExistence type="predicted"/>
<evidence type="ECO:0000313" key="3">
    <source>
        <dbReference type="Proteomes" id="UP000323410"/>
    </source>
</evidence>
<dbReference type="GO" id="GO:0016787">
    <property type="term" value="F:hydrolase activity"/>
    <property type="evidence" value="ECO:0007669"/>
    <property type="project" value="UniProtKB-KW"/>
</dbReference>
<protein>
    <submittedName>
        <fullName evidence="2">MBL fold metallo-hydrolase</fullName>
    </submittedName>
</protein>
<dbReference type="RefSeq" id="WP_148600485.1">
    <property type="nucleotide sequence ID" value="NZ_VSLD01000002.1"/>
</dbReference>
<gene>
    <name evidence="2" type="ORF">FQ377_06900</name>
</gene>
<comment type="caution">
    <text evidence="2">The sequence shown here is derived from an EMBL/GenBank/DDBJ whole genome shotgun (WGS) entry which is preliminary data.</text>
</comment>
<evidence type="ECO:0000313" key="2">
    <source>
        <dbReference type="EMBL" id="TYC99667.1"/>
    </source>
</evidence>
<dbReference type="OrthoDB" id="3190691at2"/>
<sequence length="218" mass="23212">MLLTKFTHSCVRLEQDGVVLVIDPGSFSELDEALDGAAAILVTHEHADHLDQDRVVAFLTANPSVELWAPQGAIDALGSAVGDAADRIHAVGGGEEFSAAGLAVRTFGDQHALIHPLIPITGNVGYLVEDSLYHPGDSFTVPDGIQVEALLIPVHAPWSKLEEVLDFMISVRAPRAFQLHEALLSDVGLGLVEGHLTRLGARYGTSFEHLSTGESVDL</sequence>
<dbReference type="Proteomes" id="UP000323410">
    <property type="component" value="Unassembled WGS sequence"/>
</dbReference>
<dbReference type="PANTHER" id="PTHR43546">
    <property type="entry name" value="UPF0173 METAL-DEPENDENT HYDROLASE MJ1163-RELATED"/>
    <property type="match status" value="1"/>
</dbReference>
<dbReference type="Gene3D" id="3.60.15.10">
    <property type="entry name" value="Ribonuclease Z/Hydroxyacylglutathione hydrolase-like"/>
    <property type="match status" value="1"/>
</dbReference>